<keyword evidence="1" id="KW-1133">Transmembrane helix</keyword>
<accession>A0ABW5BG42</accession>
<organism evidence="2 3">
    <name type="scientific">Kiloniella antarctica</name>
    <dbReference type="NCBI Taxonomy" id="1550907"/>
    <lineage>
        <taxon>Bacteria</taxon>
        <taxon>Pseudomonadati</taxon>
        <taxon>Pseudomonadota</taxon>
        <taxon>Alphaproteobacteria</taxon>
        <taxon>Rhodospirillales</taxon>
        <taxon>Kiloniellaceae</taxon>
        <taxon>Kiloniella</taxon>
    </lineage>
</organism>
<comment type="caution">
    <text evidence="2">The sequence shown here is derived from an EMBL/GenBank/DDBJ whole genome shotgun (WGS) entry which is preliminary data.</text>
</comment>
<feature type="transmembrane region" description="Helical" evidence="1">
    <location>
        <begin position="54"/>
        <end position="78"/>
    </location>
</feature>
<feature type="transmembrane region" description="Helical" evidence="1">
    <location>
        <begin position="29"/>
        <end position="48"/>
    </location>
</feature>
<keyword evidence="1" id="KW-0812">Transmembrane</keyword>
<dbReference type="EMBL" id="JBHUII010000001">
    <property type="protein sequence ID" value="MFD2204401.1"/>
    <property type="molecule type" value="Genomic_DNA"/>
</dbReference>
<reference evidence="3" key="1">
    <citation type="journal article" date="2019" name="Int. J. Syst. Evol. Microbiol.">
        <title>The Global Catalogue of Microorganisms (GCM) 10K type strain sequencing project: providing services to taxonomists for standard genome sequencing and annotation.</title>
        <authorList>
            <consortium name="The Broad Institute Genomics Platform"/>
            <consortium name="The Broad Institute Genome Sequencing Center for Infectious Disease"/>
            <person name="Wu L."/>
            <person name="Ma J."/>
        </authorList>
    </citation>
    <scope>NUCLEOTIDE SEQUENCE [LARGE SCALE GENOMIC DNA]</scope>
    <source>
        <strain evidence="3">CGMCC 4.7192</strain>
    </source>
</reference>
<dbReference type="Proteomes" id="UP001597294">
    <property type="component" value="Unassembled WGS sequence"/>
</dbReference>
<name>A0ABW5BG42_9PROT</name>
<sequence length="152" mass="17467">MSKLDAIQAHVLAELAKEQGEQLRFMANLDLRLVFGYLTAQFILVGWMTGQENLAVHIFGAILLVNTLLFSVIVLLIVRHGRRRHQVSQTSRNIDSALRLYEPGFYFEGQIKNPDRQRETNPLLLYWHPIYIFICSVAFAGVNLLTFFVYLA</sequence>
<gene>
    <name evidence="2" type="ORF">ACFSKO_02195</name>
</gene>
<evidence type="ECO:0008006" key="4">
    <source>
        <dbReference type="Google" id="ProtNLM"/>
    </source>
</evidence>
<evidence type="ECO:0000313" key="3">
    <source>
        <dbReference type="Proteomes" id="UP001597294"/>
    </source>
</evidence>
<keyword evidence="3" id="KW-1185">Reference proteome</keyword>
<evidence type="ECO:0000313" key="2">
    <source>
        <dbReference type="EMBL" id="MFD2204401.1"/>
    </source>
</evidence>
<dbReference type="RefSeq" id="WP_380247950.1">
    <property type="nucleotide sequence ID" value="NZ_JBHUII010000001.1"/>
</dbReference>
<evidence type="ECO:0000256" key="1">
    <source>
        <dbReference type="SAM" id="Phobius"/>
    </source>
</evidence>
<protein>
    <recommendedName>
        <fullName evidence="4">DUF202 domain-containing protein</fullName>
    </recommendedName>
</protein>
<proteinExistence type="predicted"/>
<keyword evidence="1" id="KW-0472">Membrane</keyword>
<feature type="transmembrane region" description="Helical" evidence="1">
    <location>
        <begin position="124"/>
        <end position="151"/>
    </location>
</feature>